<comment type="caution">
    <text evidence="9">The sequence shown here is derived from an EMBL/GenBank/DDBJ whole genome shotgun (WGS) entry which is preliminary data.</text>
</comment>
<dbReference type="Pfam" id="PF07686">
    <property type="entry name" value="V-set"/>
    <property type="match status" value="1"/>
</dbReference>
<name>A0A8J4T6K4_CLAMG</name>
<protein>
    <submittedName>
        <fullName evidence="9">Putative immune-type receptor 7</fullName>
    </submittedName>
</protein>
<dbReference type="EMBL" id="QNUK01000766">
    <property type="protein sequence ID" value="KAF5889795.1"/>
    <property type="molecule type" value="Genomic_DNA"/>
</dbReference>
<reference evidence="9" key="1">
    <citation type="submission" date="2020-07" db="EMBL/GenBank/DDBJ databases">
        <title>Clarias magur genome sequencing, assembly and annotation.</title>
        <authorList>
            <person name="Kushwaha B."/>
            <person name="Kumar R."/>
            <person name="Das P."/>
            <person name="Joshi C.G."/>
            <person name="Kumar D."/>
            <person name="Nagpure N.S."/>
            <person name="Pandey M."/>
            <person name="Agarwal S."/>
            <person name="Srivastava S."/>
            <person name="Singh M."/>
            <person name="Sahoo L."/>
            <person name="Jayasankar P."/>
            <person name="Meher P.K."/>
            <person name="Koringa P.G."/>
            <person name="Iquebal M.A."/>
            <person name="Das S.P."/>
            <person name="Bit A."/>
            <person name="Patnaik S."/>
            <person name="Patel N."/>
            <person name="Shah T.M."/>
            <person name="Hinsu A."/>
            <person name="Jena J.K."/>
        </authorList>
    </citation>
    <scope>NUCLEOTIDE SEQUENCE</scope>
    <source>
        <strain evidence="9">CIFAMagur01</strain>
        <tissue evidence="9">Testis</tissue>
    </source>
</reference>
<dbReference type="InterPro" id="IPR052051">
    <property type="entry name" value="TCR_complex_component"/>
</dbReference>
<keyword evidence="4" id="KW-0391">Immunity</keyword>
<evidence type="ECO:0000313" key="9">
    <source>
        <dbReference type="EMBL" id="KAF5889795.1"/>
    </source>
</evidence>
<evidence type="ECO:0000256" key="2">
    <source>
        <dbReference type="ARBA" id="ARBA00022475"/>
    </source>
</evidence>
<feature type="non-terminal residue" evidence="9">
    <location>
        <position position="137"/>
    </location>
</feature>
<evidence type="ECO:0000256" key="5">
    <source>
        <dbReference type="ARBA" id="ARBA00023136"/>
    </source>
</evidence>
<evidence type="ECO:0000256" key="7">
    <source>
        <dbReference type="ARBA" id="ARBA00023180"/>
    </source>
</evidence>
<dbReference type="InterPro" id="IPR013783">
    <property type="entry name" value="Ig-like_fold"/>
</dbReference>
<keyword evidence="7" id="KW-0325">Glycoprotein</keyword>
<dbReference type="Gene3D" id="2.60.40.10">
    <property type="entry name" value="Immunoglobulins"/>
    <property type="match status" value="1"/>
</dbReference>
<dbReference type="AlphaFoldDB" id="A0A8J4T6K4"/>
<dbReference type="CDD" id="cd00099">
    <property type="entry name" value="IgV"/>
    <property type="match status" value="1"/>
</dbReference>
<keyword evidence="3" id="KW-0732">Signal</keyword>
<dbReference type="InterPro" id="IPR036179">
    <property type="entry name" value="Ig-like_dom_sf"/>
</dbReference>
<dbReference type="PANTHER" id="PTHR19433">
    <property type="entry name" value="T-CELL RECEPTOR ALPHA CHAIN V REGION-RELATED"/>
    <property type="match status" value="1"/>
</dbReference>
<dbReference type="InterPro" id="IPR007110">
    <property type="entry name" value="Ig-like_dom"/>
</dbReference>
<keyword evidence="6" id="KW-1015">Disulfide bond</keyword>
<organism evidence="9 10">
    <name type="scientific">Clarias magur</name>
    <name type="common">Asian catfish</name>
    <name type="synonym">Macropteronotus magur</name>
    <dbReference type="NCBI Taxonomy" id="1594786"/>
    <lineage>
        <taxon>Eukaryota</taxon>
        <taxon>Metazoa</taxon>
        <taxon>Chordata</taxon>
        <taxon>Craniata</taxon>
        <taxon>Vertebrata</taxon>
        <taxon>Euteleostomi</taxon>
        <taxon>Actinopterygii</taxon>
        <taxon>Neopterygii</taxon>
        <taxon>Teleostei</taxon>
        <taxon>Ostariophysi</taxon>
        <taxon>Siluriformes</taxon>
        <taxon>Clariidae</taxon>
        <taxon>Clarias</taxon>
    </lineage>
</organism>
<dbReference type="OrthoDB" id="8743484at2759"/>
<comment type="subcellular location">
    <subcellularLocation>
        <location evidence="1">Cell membrane</location>
    </subcellularLocation>
</comment>
<dbReference type="PROSITE" id="PS50835">
    <property type="entry name" value="IG_LIKE"/>
    <property type="match status" value="1"/>
</dbReference>
<dbReference type="SUPFAM" id="SSF48726">
    <property type="entry name" value="Immunoglobulin"/>
    <property type="match status" value="1"/>
</dbReference>
<gene>
    <name evidence="9" type="primary">nitr11</name>
    <name evidence="9" type="ORF">DAT39_020502</name>
</gene>
<dbReference type="InterPro" id="IPR013106">
    <property type="entry name" value="Ig_V-set"/>
</dbReference>
<dbReference type="GO" id="GO:0005886">
    <property type="term" value="C:plasma membrane"/>
    <property type="evidence" value="ECO:0007669"/>
    <property type="project" value="UniProtKB-SubCell"/>
</dbReference>
<evidence type="ECO:0000256" key="4">
    <source>
        <dbReference type="ARBA" id="ARBA00022859"/>
    </source>
</evidence>
<proteinExistence type="predicted"/>
<evidence type="ECO:0000313" key="10">
    <source>
        <dbReference type="Proteomes" id="UP000727407"/>
    </source>
</evidence>
<dbReference type="GO" id="GO:0002376">
    <property type="term" value="P:immune system process"/>
    <property type="evidence" value="ECO:0007669"/>
    <property type="project" value="UniProtKB-KW"/>
</dbReference>
<evidence type="ECO:0000256" key="6">
    <source>
        <dbReference type="ARBA" id="ARBA00023157"/>
    </source>
</evidence>
<evidence type="ECO:0000256" key="3">
    <source>
        <dbReference type="ARBA" id="ARBA00022729"/>
    </source>
</evidence>
<sequence length="137" mass="15936">RTSDIKELHVKTVKRGEDVMMECDTSEITNKINLVWYRQRFGKLPQFLAKPYNNAQGYTFDTGVNDVRFSFTVNDQKFDLNINKTREDDGGEYFCGEMEGNTIRFTSGTRLQFQERPTLRMLKTEVVTPQCSNSEVE</sequence>
<dbReference type="PANTHER" id="PTHR19433:SF133">
    <property type="entry name" value="IMMUNE-TYPE RECEPTOR 5 PRECURSOR-RELATED"/>
    <property type="match status" value="1"/>
</dbReference>
<keyword evidence="9" id="KW-0675">Receptor</keyword>
<feature type="non-terminal residue" evidence="9">
    <location>
        <position position="1"/>
    </location>
</feature>
<dbReference type="InterPro" id="IPR003599">
    <property type="entry name" value="Ig_sub"/>
</dbReference>
<dbReference type="SMART" id="SM00409">
    <property type="entry name" value="IG"/>
    <property type="match status" value="1"/>
</dbReference>
<evidence type="ECO:0000259" key="8">
    <source>
        <dbReference type="PROSITE" id="PS50835"/>
    </source>
</evidence>
<feature type="domain" description="Ig-like" evidence="8">
    <location>
        <begin position="1"/>
        <end position="95"/>
    </location>
</feature>
<evidence type="ECO:0000256" key="1">
    <source>
        <dbReference type="ARBA" id="ARBA00004236"/>
    </source>
</evidence>
<keyword evidence="2" id="KW-1003">Cell membrane</keyword>
<keyword evidence="5" id="KW-0472">Membrane</keyword>
<keyword evidence="10" id="KW-1185">Reference proteome</keyword>
<accession>A0A8J4T6K4</accession>
<dbReference type="Proteomes" id="UP000727407">
    <property type="component" value="Unassembled WGS sequence"/>
</dbReference>
<dbReference type="GO" id="GO:0009617">
    <property type="term" value="P:response to bacterium"/>
    <property type="evidence" value="ECO:0007669"/>
    <property type="project" value="TreeGrafter"/>
</dbReference>